<evidence type="ECO:0000313" key="1">
    <source>
        <dbReference type="EMBL" id="BFM41645.1"/>
    </source>
</evidence>
<dbReference type="EMBL" id="AP031573">
    <property type="protein sequence ID" value="BFM41645.1"/>
    <property type="molecule type" value="Genomic_DNA"/>
</dbReference>
<dbReference type="AlphaFoldDB" id="A0AAT9GWP8"/>
<sequence length="131" mass="15338">MTKKEELLIDAHIWKRKEFAFITLWGVLEKDKTFYNNSLEGLIQYGNVLCKIVGKDDVVGLTKILNHLGLNFEFVASGLKLMENSKLDYRENVMNKKASFVDYGYEKKFNRIVKDEPEDDKIGWSDRKLKK</sequence>
<dbReference type="RefSeq" id="WP_369616900.1">
    <property type="nucleotide sequence ID" value="NZ_AP031573.1"/>
</dbReference>
<reference evidence="1" key="1">
    <citation type="submission" date="2024-05" db="EMBL/GenBank/DDBJ databases">
        <title>Whole-Genome Sequence of CFS9, a Potential Fish Probiotic Isolated from the Body Surface of Silurus asotus.</title>
        <authorList>
            <person name="Kojima M."/>
            <person name="Tobioka K."/>
            <person name="Yokota K."/>
            <person name="Nakatani H."/>
            <person name="Hori K."/>
            <person name="Tamaru Y."/>
            <person name="Okazaki F."/>
        </authorList>
    </citation>
    <scope>NUCLEOTIDE SEQUENCE</scope>
    <source>
        <strain evidence="1">CFS9</strain>
    </source>
</reference>
<accession>A0AAT9GWP8</accession>
<proteinExistence type="predicted"/>
<gene>
    <name evidence="1" type="ORF">CFS9_02860</name>
</gene>
<organism evidence="1">
    <name type="scientific">Flavobacterium sp. CFS9</name>
    <dbReference type="NCBI Taxonomy" id="3143118"/>
    <lineage>
        <taxon>Bacteria</taxon>
        <taxon>Pseudomonadati</taxon>
        <taxon>Bacteroidota</taxon>
        <taxon>Flavobacteriia</taxon>
        <taxon>Flavobacteriales</taxon>
        <taxon>Flavobacteriaceae</taxon>
        <taxon>Flavobacterium</taxon>
    </lineage>
</organism>
<name>A0AAT9GWP8_9FLAO</name>
<protein>
    <submittedName>
        <fullName evidence="1">Uncharacterized protein</fullName>
    </submittedName>
</protein>